<keyword evidence="1" id="KW-1133">Transmembrane helix</keyword>
<dbReference type="Proteomes" id="UP001139068">
    <property type="component" value="Unassembled WGS sequence"/>
</dbReference>
<dbReference type="Gene3D" id="3.90.420.10">
    <property type="entry name" value="Oxidoreductase, molybdopterin-binding domain"/>
    <property type="match status" value="1"/>
</dbReference>
<gene>
    <name evidence="3" type="ORF">K9U37_00700</name>
</gene>
<dbReference type="PANTHER" id="PTHR43032:SF2">
    <property type="entry name" value="BLL0505 PROTEIN"/>
    <property type="match status" value="1"/>
</dbReference>
<evidence type="ECO:0000313" key="3">
    <source>
        <dbReference type="EMBL" id="MCI4673548.1"/>
    </source>
</evidence>
<keyword evidence="1" id="KW-0472">Membrane</keyword>
<accession>A0ABS9YRU8</accession>
<sequence length="378" mass="40863">MIGDAKTAAKYTLRGTAVTVRVGVALGIAVTICFVTGLISHFIQHPQPWFFWPTRPVRLYQFTQGLHVISGIAAIPLLVVKLWSVYPKLFERPVIGGLTRQIERGSILVLVGSMIFQLSTGIMNIAQWYAFKFFFTTSHYAMAYVAAGAVLVHIGVKLPVIRRALGEPLEEIPTGELTGHHGPSRRAVLGGTWLAVGVATILTAGQTIPWLRHVSLLAPRSGQGPQGVPVNRTAWAAGVLRSARSPDYRLTVVNGGNSKVFTLAELAAMPQTTHRLPIACVEGWSATADWTGVVLADLVKAVGGSPDSDVRMISLEPPGPYSRTVLPARHARDSMTLIALKVNGQTLDLDHGYPCRLIAPTRPGVLQTKWLSRIEVVA</sequence>
<name>A0ABS9YRU8_9MYCO</name>
<keyword evidence="1" id="KW-0812">Transmembrane</keyword>
<evidence type="ECO:0000259" key="2">
    <source>
        <dbReference type="Pfam" id="PF00174"/>
    </source>
</evidence>
<dbReference type="EMBL" id="JAIVFL010000001">
    <property type="protein sequence ID" value="MCI4673548.1"/>
    <property type="molecule type" value="Genomic_DNA"/>
</dbReference>
<comment type="caution">
    <text evidence="3">The sequence shown here is derived from an EMBL/GenBank/DDBJ whole genome shotgun (WGS) entry which is preliminary data.</text>
</comment>
<dbReference type="Pfam" id="PF00174">
    <property type="entry name" value="Oxidored_molyb"/>
    <property type="match status" value="1"/>
</dbReference>
<evidence type="ECO:0000313" key="4">
    <source>
        <dbReference type="Proteomes" id="UP001139068"/>
    </source>
</evidence>
<dbReference type="InterPro" id="IPR036374">
    <property type="entry name" value="OxRdtase_Mopterin-bd_sf"/>
</dbReference>
<dbReference type="RefSeq" id="WP_243070075.1">
    <property type="nucleotide sequence ID" value="NZ_JAIVFL010000001.1"/>
</dbReference>
<reference evidence="3" key="1">
    <citation type="journal article" date="2022" name="ISME J.">
        <title>Identification of active gaseous-alkane degraders at natural gas seeps.</title>
        <authorList>
            <person name="Farhan Ul Haque M."/>
            <person name="Hernandez M."/>
            <person name="Crombie A.T."/>
            <person name="Murrell J.C."/>
        </authorList>
    </citation>
    <scope>NUCLEOTIDE SEQUENCE</scope>
    <source>
        <strain evidence="3">ANDR5</strain>
    </source>
</reference>
<feature type="transmembrane region" description="Helical" evidence="1">
    <location>
        <begin position="137"/>
        <end position="156"/>
    </location>
</feature>
<dbReference type="CDD" id="cd00321">
    <property type="entry name" value="SO_family_Moco"/>
    <property type="match status" value="1"/>
</dbReference>
<evidence type="ECO:0000256" key="1">
    <source>
        <dbReference type="SAM" id="Phobius"/>
    </source>
</evidence>
<feature type="transmembrane region" description="Helical" evidence="1">
    <location>
        <begin position="107"/>
        <end position="131"/>
    </location>
</feature>
<dbReference type="InterPro" id="IPR000572">
    <property type="entry name" value="OxRdtase_Mopterin-bd_dom"/>
</dbReference>
<organism evidence="3 4">
    <name type="scientific">Candidatus Mycolicibacterium alkanivorans</name>
    <dbReference type="NCBI Taxonomy" id="2954114"/>
    <lineage>
        <taxon>Bacteria</taxon>
        <taxon>Bacillati</taxon>
        <taxon>Actinomycetota</taxon>
        <taxon>Actinomycetes</taxon>
        <taxon>Mycobacteriales</taxon>
        <taxon>Mycobacteriaceae</taxon>
        <taxon>Mycolicibacterium</taxon>
    </lineage>
</organism>
<keyword evidence="4" id="KW-1185">Reference proteome</keyword>
<dbReference type="SUPFAM" id="SSF56524">
    <property type="entry name" value="Oxidoreductase molybdopterin-binding domain"/>
    <property type="match status" value="1"/>
</dbReference>
<feature type="transmembrane region" description="Helical" evidence="1">
    <location>
        <begin position="64"/>
        <end position="86"/>
    </location>
</feature>
<feature type="transmembrane region" description="Helical" evidence="1">
    <location>
        <begin position="20"/>
        <end position="44"/>
    </location>
</feature>
<feature type="domain" description="Oxidoreductase molybdopterin-binding" evidence="2">
    <location>
        <begin position="245"/>
        <end position="377"/>
    </location>
</feature>
<proteinExistence type="predicted"/>
<protein>
    <submittedName>
        <fullName evidence="3">Molybdopterin-dependent oxidoreductase</fullName>
    </submittedName>
</protein>
<dbReference type="PANTHER" id="PTHR43032">
    <property type="entry name" value="PROTEIN-METHIONINE-SULFOXIDE REDUCTASE"/>
    <property type="match status" value="1"/>
</dbReference>